<evidence type="ECO:0000256" key="3">
    <source>
        <dbReference type="ARBA" id="ARBA00022723"/>
    </source>
</evidence>
<dbReference type="GO" id="GO:0016702">
    <property type="term" value="F:oxidoreductase activity, acting on single donors with incorporation of molecular oxygen, incorporation of two atoms of oxygen"/>
    <property type="evidence" value="ECO:0007669"/>
    <property type="project" value="UniProtKB-ARBA"/>
</dbReference>
<dbReference type="GO" id="GO:0008198">
    <property type="term" value="F:ferrous iron binding"/>
    <property type="evidence" value="ECO:0007669"/>
    <property type="project" value="InterPro"/>
</dbReference>
<reference evidence="7 8" key="1">
    <citation type="submission" date="2015-11" db="EMBL/GenBank/DDBJ databases">
        <title>Expanding the genomic diversity of Burkholderia species for the development of highly accurate diagnostics.</title>
        <authorList>
            <person name="Sahl J."/>
            <person name="Keim P."/>
            <person name="Wagner D."/>
        </authorList>
    </citation>
    <scope>NUCLEOTIDE SEQUENCE [LARGE SCALE GENOMIC DNA]</scope>
    <source>
        <strain evidence="7 8">MSMB1808WGS</strain>
    </source>
</reference>
<dbReference type="InterPro" id="IPR004183">
    <property type="entry name" value="Xdiol_dOase_suB"/>
</dbReference>
<evidence type="ECO:0000256" key="5">
    <source>
        <dbReference type="ARBA" id="ARBA00023002"/>
    </source>
</evidence>
<dbReference type="InterPro" id="IPR014436">
    <property type="entry name" value="Extradiol_dOase_DODA"/>
</dbReference>
<evidence type="ECO:0000256" key="4">
    <source>
        <dbReference type="ARBA" id="ARBA00022833"/>
    </source>
</evidence>
<comment type="similarity">
    <text evidence="2">Belongs to the DODA-type extradiol aromatic ring-opening dioxygenase family.</text>
</comment>
<dbReference type="CDD" id="cd07363">
    <property type="entry name" value="45_DOPA_Dioxygenase"/>
    <property type="match status" value="1"/>
</dbReference>
<dbReference type="PIRSF" id="PIRSF006157">
    <property type="entry name" value="Doxgns_DODA"/>
    <property type="match status" value="1"/>
</dbReference>
<comment type="cofactor">
    <cofactor evidence="1">
        <name>Zn(2+)</name>
        <dbReference type="ChEBI" id="CHEBI:29105"/>
    </cofactor>
</comment>
<dbReference type="Pfam" id="PF02900">
    <property type="entry name" value="LigB"/>
    <property type="match status" value="1"/>
</dbReference>
<dbReference type="GO" id="GO:0008270">
    <property type="term" value="F:zinc ion binding"/>
    <property type="evidence" value="ECO:0007669"/>
    <property type="project" value="InterPro"/>
</dbReference>
<dbReference type="AlphaFoldDB" id="A0AAW3MUZ1"/>
<protein>
    <submittedName>
        <fullName evidence="7">Dioxygenase</fullName>
    </submittedName>
</protein>
<name>A0AAW3MUZ1_9BURK</name>
<proteinExistence type="inferred from homology"/>
<evidence type="ECO:0000256" key="2">
    <source>
        <dbReference type="ARBA" id="ARBA00007581"/>
    </source>
</evidence>
<accession>A0AAW3MUZ1</accession>
<dbReference type="NCBIfam" id="NF007914">
    <property type="entry name" value="PRK10628.1"/>
    <property type="match status" value="1"/>
</dbReference>
<keyword evidence="3" id="KW-0479">Metal-binding</keyword>
<dbReference type="EMBL" id="LPBJ01000047">
    <property type="protein sequence ID" value="KVP98422.1"/>
    <property type="molecule type" value="Genomic_DNA"/>
</dbReference>
<comment type="caution">
    <text evidence="7">The sequence shown here is derived from an EMBL/GenBank/DDBJ whole genome shotgun (WGS) entry which is preliminary data.</text>
</comment>
<dbReference type="Proteomes" id="UP000056453">
    <property type="component" value="Unassembled WGS sequence"/>
</dbReference>
<organism evidence="7 8">
    <name type="scientific">Burkholderia ubonensis</name>
    <dbReference type="NCBI Taxonomy" id="101571"/>
    <lineage>
        <taxon>Bacteria</taxon>
        <taxon>Pseudomonadati</taxon>
        <taxon>Pseudomonadota</taxon>
        <taxon>Betaproteobacteria</taxon>
        <taxon>Burkholderiales</taxon>
        <taxon>Burkholderiaceae</taxon>
        <taxon>Burkholderia</taxon>
        <taxon>Burkholderia cepacia complex</taxon>
    </lineage>
</organism>
<dbReference type="SUPFAM" id="SSF53213">
    <property type="entry name" value="LigB-like"/>
    <property type="match status" value="1"/>
</dbReference>
<evidence type="ECO:0000259" key="6">
    <source>
        <dbReference type="Pfam" id="PF02900"/>
    </source>
</evidence>
<dbReference type="Gene3D" id="3.40.830.10">
    <property type="entry name" value="LigB-like"/>
    <property type="match status" value="1"/>
</dbReference>
<keyword evidence="7" id="KW-0223">Dioxygenase</keyword>
<gene>
    <name evidence="7" type="ORF">WJ96_07015</name>
</gene>
<keyword evidence="5" id="KW-0560">Oxidoreductase</keyword>
<keyword evidence="4" id="KW-0862">Zinc</keyword>
<keyword evidence="8" id="KW-1185">Reference proteome</keyword>
<evidence type="ECO:0000256" key="1">
    <source>
        <dbReference type="ARBA" id="ARBA00001947"/>
    </source>
</evidence>
<dbReference type="PANTHER" id="PTHR30096:SF0">
    <property type="entry name" value="4,5-DOPA DIOXYGENASE EXTRADIOL-LIKE PROTEIN"/>
    <property type="match status" value="1"/>
</dbReference>
<evidence type="ECO:0000313" key="8">
    <source>
        <dbReference type="Proteomes" id="UP000056453"/>
    </source>
</evidence>
<feature type="domain" description="Extradiol ring-cleavage dioxygenase class III enzyme subunit B" evidence="6">
    <location>
        <begin position="48"/>
        <end position="249"/>
    </location>
</feature>
<dbReference type="PANTHER" id="PTHR30096">
    <property type="entry name" value="4,5-DOPA DIOXYGENASE EXTRADIOL-LIKE PROTEIN"/>
    <property type="match status" value="1"/>
</dbReference>
<sequence>MLALSTNALAAPRVKRMPVLFIGHGSPMNALADSDYTRMLRTMGMRLPRPRAILVVSAHWQTDWVTSVMANERPETLHDFGGFPPELSRVEYPAPGTPELAALARELVGDSAKLSTDWGLDHGTWSVLKHLYPAADIPVFQVSIDMMQSGVYHWNVGKALSELREQGVLIVASGNIVHNLRMTEGGILTEPVASRPWAQGFDDQVAAALGQRDDKRLQAVQTLPYAREAVPMPDHYWPLMYALGAAYNDGPPATLFDGFQSGTISMRCLKFG</sequence>
<evidence type="ECO:0000313" key="7">
    <source>
        <dbReference type="EMBL" id="KVP98422.1"/>
    </source>
</evidence>